<feature type="region of interest" description="Disordered" evidence="1">
    <location>
        <begin position="92"/>
        <end position="123"/>
    </location>
</feature>
<evidence type="ECO:0000313" key="4">
    <source>
        <dbReference type="Proteomes" id="UP000219338"/>
    </source>
</evidence>
<feature type="transmembrane region" description="Helical" evidence="2">
    <location>
        <begin position="6"/>
        <end position="31"/>
    </location>
</feature>
<keyword evidence="2" id="KW-1133">Transmembrane helix</keyword>
<organism evidence="3 4">
    <name type="scientific">Armillaria ostoyae</name>
    <name type="common">Armillaria root rot fungus</name>
    <dbReference type="NCBI Taxonomy" id="47428"/>
    <lineage>
        <taxon>Eukaryota</taxon>
        <taxon>Fungi</taxon>
        <taxon>Dikarya</taxon>
        <taxon>Basidiomycota</taxon>
        <taxon>Agaricomycotina</taxon>
        <taxon>Agaricomycetes</taxon>
        <taxon>Agaricomycetidae</taxon>
        <taxon>Agaricales</taxon>
        <taxon>Marasmiineae</taxon>
        <taxon>Physalacriaceae</taxon>
        <taxon>Armillaria</taxon>
    </lineage>
</organism>
<dbReference type="EMBL" id="FUEG01000004">
    <property type="protein sequence ID" value="SJL02908.1"/>
    <property type="molecule type" value="Genomic_DNA"/>
</dbReference>
<proteinExistence type="predicted"/>
<keyword evidence="2" id="KW-0812">Transmembrane</keyword>
<protein>
    <submittedName>
        <fullName evidence="3">Uncharacterized protein</fullName>
    </submittedName>
</protein>
<gene>
    <name evidence="3" type="ORF">ARMOST_06249</name>
</gene>
<evidence type="ECO:0000313" key="3">
    <source>
        <dbReference type="EMBL" id="SJL02908.1"/>
    </source>
</evidence>
<evidence type="ECO:0000256" key="1">
    <source>
        <dbReference type="SAM" id="MobiDB-lite"/>
    </source>
</evidence>
<reference evidence="4" key="1">
    <citation type="journal article" date="2017" name="Nat. Ecol. Evol.">
        <title>Genome expansion and lineage-specific genetic innovations in the forest pathogenic fungi Armillaria.</title>
        <authorList>
            <person name="Sipos G."/>
            <person name="Prasanna A.N."/>
            <person name="Walter M.C."/>
            <person name="O'Connor E."/>
            <person name="Balint B."/>
            <person name="Krizsan K."/>
            <person name="Kiss B."/>
            <person name="Hess J."/>
            <person name="Varga T."/>
            <person name="Slot J."/>
            <person name="Riley R."/>
            <person name="Boka B."/>
            <person name="Rigling D."/>
            <person name="Barry K."/>
            <person name="Lee J."/>
            <person name="Mihaltcheva S."/>
            <person name="LaButti K."/>
            <person name="Lipzen A."/>
            <person name="Waldron R."/>
            <person name="Moloney N.M."/>
            <person name="Sperisen C."/>
            <person name="Kredics L."/>
            <person name="Vagvoelgyi C."/>
            <person name="Patrignani A."/>
            <person name="Fitzpatrick D."/>
            <person name="Nagy I."/>
            <person name="Doyle S."/>
            <person name="Anderson J.B."/>
            <person name="Grigoriev I.V."/>
            <person name="Gueldener U."/>
            <person name="Muensterkoetter M."/>
            <person name="Nagy L.G."/>
        </authorList>
    </citation>
    <scope>NUCLEOTIDE SEQUENCE [LARGE SCALE GENOMIC DNA]</scope>
    <source>
        <strain evidence="4">C18/9</strain>
    </source>
</reference>
<keyword evidence="4" id="KW-1185">Reference proteome</keyword>
<name>A0A284R2I2_ARMOS</name>
<accession>A0A284R2I2</accession>
<evidence type="ECO:0000256" key="2">
    <source>
        <dbReference type="SAM" id="Phobius"/>
    </source>
</evidence>
<dbReference type="Proteomes" id="UP000219338">
    <property type="component" value="Unassembled WGS sequence"/>
</dbReference>
<sequence>MTPDDYTISIVSAIGGAALLSLFTGLIVLAYEERIHQFLGVQRYLPTPPVNYTSLDKNMPIDARPPPPLPPRPSFLRVGRNIEIPPPAPATYLAPLPLPDRRSNSSASSSDSDSTLCPQPTYPTFPASQREYWYPPNLVPRWRVPVQGRPDMVTPFPTTNSDPEPCHDTSEYPWRLSPPRVATLVMCSVTASDKRLVGGNDLQPTLNLSQLYTITN</sequence>
<keyword evidence="2" id="KW-0472">Membrane</keyword>
<dbReference type="AlphaFoldDB" id="A0A284R2I2"/>
<feature type="compositionally biased region" description="Low complexity" evidence="1">
    <location>
        <begin position="104"/>
        <end position="114"/>
    </location>
</feature>